<feature type="region of interest" description="Disordered" evidence="1">
    <location>
        <begin position="23"/>
        <end position="84"/>
    </location>
</feature>
<evidence type="ECO:0000256" key="1">
    <source>
        <dbReference type="SAM" id="MobiDB-lite"/>
    </source>
</evidence>
<proteinExistence type="predicted"/>
<dbReference type="SUPFAM" id="SSF53474">
    <property type="entry name" value="alpha/beta-Hydrolases"/>
    <property type="match status" value="1"/>
</dbReference>
<dbReference type="PROSITE" id="PS51257">
    <property type="entry name" value="PROKAR_LIPOPROTEIN"/>
    <property type="match status" value="1"/>
</dbReference>
<sequence>MIRKSPLAATFAALTLTALTGACGDSASESASDGTSTGSAATTDETPTGSTAPTTSTSGTDTSDTTDTTGNVLPEPDPVVDWPTLECDPLDPHYCLFPFPSNVYTEADDSTPTGRRVALPQQSLPKSTGGIWPETDVFAELDGFSGGLPGMVHMPGATITGLPDPWSIEISVTPDSPTIILDVDTGELVPHFTELDMSHGDDARRTLLIRPVTRPRDGARLIYAVRNVVDAGGQPLPASPAFAALRDLTPFADDPSVDARRPLYADIFARLEAVGVVRDELQVAWDYTVSSTENTTERLLHIRDDALAQVGAAGPAYEITSVVENCDDLIALCVEGEMTVPLYLDKPESGGRMILDDAGLPTQNGTATYPFTVLIPYSAFTAPSAPVAYGHGLLGSRDQVKASHFRQFAEDYNYILFAVDWVGMAEDDLVTIVGALGGNLHQFAAVPDRGQQGILNFMLATRMMLGDFATDPALTFQGEPAMFDTESAYYFGNSQGGIFGATLMAVQVDVTRGMLGVPGQPYNLLLNRSVDFDNFFAVVKGAYPDPIDIQVVLGLVQMLWERSEPSGYSHHIRQPLPNTPAHDVLLNVAIADHQVTTLGAHLMARAIGDVANMGPVNRSIWGLEEVEGSHAGSAMVEFDFGLPPEPVFNVPMREGEDPHGGPRKLAAANASMDKFFREGIVETFCDGACDPD</sequence>
<reference evidence="3 4" key="1">
    <citation type="submission" date="2022-11" db="EMBL/GenBank/DDBJ databases">
        <title>Minimal conservation of predation-associated metabolite biosynthetic gene clusters underscores biosynthetic potential of Myxococcota including descriptions for ten novel species: Archangium lansinium sp. nov., Myxococcus landrumus sp. nov., Nannocystis bai.</title>
        <authorList>
            <person name="Ahearne A."/>
            <person name="Stevens C."/>
            <person name="Dowd S."/>
        </authorList>
    </citation>
    <scope>NUCLEOTIDE SEQUENCE [LARGE SCALE GENOMIC DNA]</scope>
    <source>
        <strain evidence="3 4">BB15-2</strain>
    </source>
</reference>
<feature type="chain" id="PRO_5045722009" evidence="2">
    <location>
        <begin position="28"/>
        <end position="692"/>
    </location>
</feature>
<feature type="compositionally biased region" description="Low complexity" evidence="1">
    <location>
        <begin position="23"/>
        <end position="70"/>
    </location>
</feature>
<evidence type="ECO:0000256" key="2">
    <source>
        <dbReference type="SAM" id="SignalP"/>
    </source>
</evidence>
<name>A0ABT5EE98_9BACT</name>
<comment type="caution">
    <text evidence="3">The sequence shown here is derived from an EMBL/GenBank/DDBJ whole genome shotgun (WGS) entry which is preliminary data.</text>
</comment>
<organism evidence="3 4">
    <name type="scientific">Nannocystis bainbridge</name>
    <dbReference type="NCBI Taxonomy" id="2995303"/>
    <lineage>
        <taxon>Bacteria</taxon>
        <taxon>Pseudomonadati</taxon>
        <taxon>Myxococcota</taxon>
        <taxon>Polyangia</taxon>
        <taxon>Nannocystales</taxon>
        <taxon>Nannocystaceae</taxon>
        <taxon>Nannocystis</taxon>
    </lineage>
</organism>
<dbReference type="EMBL" id="JAQNDL010000004">
    <property type="protein sequence ID" value="MDC0723151.1"/>
    <property type="molecule type" value="Genomic_DNA"/>
</dbReference>
<dbReference type="RefSeq" id="WP_272091688.1">
    <property type="nucleotide sequence ID" value="NZ_JAQNDL010000004.1"/>
</dbReference>
<accession>A0ABT5EE98</accession>
<keyword evidence="2" id="KW-0732">Signal</keyword>
<dbReference type="Proteomes" id="UP001221686">
    <property type="component" value="Unassembled WGS sequence"/>
</dbReference>
<gene>
    <name evidence="3" type="ORF">POL25_40060</name>
</gene>
<protein>
    <submittedName>
        <fullName evidence="3">Uncharacterized protein</fullName>
    </submittedName>
</protein>
<feature type="signal peptide" evidence="2">
    <location>
        <begin position="1"/>
        <end position="27"/>
    </location>
</feature>
<dbReference type="InterPro" id="IPR029058">
    <property type="entry name" value="AB_hydrolase_fold"/>
</dbReference>
<keyword evidence="4" id="KW-1185">Reference proteome</keyword>
<evidence type="ECO:0000313" key="4">
    <source>
        <dbReference type="Proteomes" id="UP001221686"/>
    </source>
</evidence>
<dbReference type="Gene3D" id="3.40.50.1820">
    <property type="entry name" value="alpha/beta hydrolase"/>
    <property type="match status" value="1"/>
</dbReference>
<evidence type="ECO:0000313" key="3">
    <source>
        <dbReference type="EMBL" id="MDC0723151.1"/>
    </source>
</evidence>